<evidence type="ECO:0000313" key="3">
    <source>
        <dbReference type="Proteomes" id="UP000441336"/>
    </source>
</evidence>
<dbReference type="Pfam" id="PF00583">
    <property type="entry name" value="Acetyltransf_1"/>
    <property type="match status" value="1"/>
</dbReference>
<dbReference type="InterPro" id="IPR000182">
    <property type="entry name" value="GNAT_dom"/>
</dbReference>
<dbReference type="InterPro" id="IPR016181">
    <property type="entry name" value="Acyl_CoA_acyltransferase"/>
</dbReference>
<sequence>MLLDLPLLGRWLTGWSLARGLPLPQLVGGGFVVEVGWPAQVRRYVFGEAAEALQACMARRHAPYTYVKAAVEPAQLQRLLPPGWHLDQPRYLMSAPAVLAPSVPLPPGYVVQVATEHGAAVHRVLDATGQVAASGRVVLHQGTAVVDRLETQPAHRRQGLATYLMGTLEAVVAEAGIAERLLVATEAGCPLYKRLGWRVLAPYSTAVLLPAS</sequence>
<dbReference type="CDD" id="cd04301">
    <property type="entry name" value="NAT_SF"/>
    <property type="match status" value="1"/>
</dbReference>
<organism evidence="2 3">
    <name type="scientific">Hymenobacter ginkgonis</name>
    <dbReference type="NCBI Taxonomy" id="2682976"/>
    <lineage>
        <taxon>Bacteria</taxon>
        <taxon>Pseudomonadati</taxon>
        <taxon>Bacteroidota</taxon>
        <taxon>Cytophagia</taxon>
        <taxon>Cytophagales</taxon>
        <taxon>Hymenobacteraceae</taxon>
        <taxon>Hymenobacter</taxon>
    </lineage>
</organism>
<evidence type="ECO:0000313" key="2">
    <source>
        <dbReference type="EMBL" id="MVN79285.1"/>
    </source>
</evidence>
<comment type="caution">
    <text evidence="2">The sequence shown here is derived from an EMBL/GenBank/DDBJ whole genome shotgun (WGS) entry which is preliminary data.</text>
</comment>
<proteinExistence type="predicted"/>
<reference evidence="2 3" key="1">
    <citation type="submission" date="2019-12" db="EMBL/GenBank/DDBJ databases">
        <title>Hymenobacter sp. HMF4947 Genome sequencing and assembly.</title>
        <authorList>
            <person name="Kang H."/>
            <person name="Cha I."/>
            <person name="Kim H."/>
            <person name="Joh K."/>
        </authorList>
    </citation>
    <scope>NUCLEOTIDE SEQUENCE [LARGE SCALE GENOMIC DNA]</scope>
    <source>
        <strain evidence="2 3">HMF4947</strain>
    </source>
</reference>
<gene>
    <name evidence="2" type="ORF">GO988_23375</name>
</gene>
<dbReference type="GO" id="GO:0016747">
    <property type="term" value="F:acyltransferase activity, transferring groups other than amino-acyl groups"/>
    <property type="evidence" value="ECO:0007669"/>
    <property type="project" value="InterPro"/>
</dbReference>
<dbReference type="RefSeq" id="WP_157570058.1">
    <property type="nucleotide sequence ID" value="NZ_WQKZ01000013.1"/>
</dbReference>
<evidence type="ECO:0000259" key="1">
    <source>
        <dbReference type="PROSITE" id="PS51186"/>
    </source>
</evidence>
<dbReference type="PROSITE" id="PS51186">
    <property type="entry name" value="GNAT"/>
    <property type="match status" value="1"/>
</dbReference>
<name>A0A7K1TLK5_9BACT</name>
<dbReference type="Gene3D" id="3.40.630.30">
    <property type="match status" value="1"/>
</dbReference>
<dbReference type="SUPFAM" id="SSF55729">
    <property type="entry name" value="Acyl-CoA N-acyltransferases (Nat)"/>
    <property type="match status" value="1"/>
</dbReference>
<protein>
    <submittedName>
        <fullName evidence="2">GNAT family N-acetyltransferase</fullName>
    </submittedName>
</protein>
<keyword evidence="2" id="KW-0808">Transferase</keyword>
<dbReference type="EMBL" id="WQKZ01000013">
    <property type="protein sequence ID" value="MVN79285.1"/>
    <property type="molecule type" value="Genomic_DNA"/>
</dbReference>
<dbReference type="Proteomes" id="UP000441336">
    <property type="component" value="Unassembled WGS sequence"/>
</dbReference>
<feature type="domain" description="N-acetyltransferase" evidence="1">
    <location>
        <begin position="69"/>
        <end position="212"/>
    </location>
</feature>
<dbReference type="AlphaFoldDB" id="A0A7K1TLK5"/>
<keyword evidence="3" id="KW-1185">Reference proteome</keyword>
<accession>A0A7K1TLK5</accession>